<comment type="caution">
    <text evidence="1">The sequence shown here is derived from an EMBL/GenBank/DDBJ whole genome shotgun (WGS) entry which is preliminary data.</text>
</comment>
<protein>
    <submittedName>
        <fullName evidence="1">Uncharacterized protein</fullName>
    </submittedName>
</protein>
<evidence type="ECO:0000313" key="2">
    <source>
        <dbReference type="Proteomes" id="UP001163835"/>
    </source>
</evidence>
<feature type="non-terminal residue" evidence="1">
    <location>
        <position position="1"/>
    </location>
</feature>
<accession>A0ACC1TI24</accession>
<evidence type="ECO:0000313" key="1">
    <source>
        <dbReference type="EMBL" id="KAJ3804256.1"/>
    </source>
</evidence>
<proteinExistence type="predicted"/>
<dbReference type="EMBL" id="MU796146">
    <property type="protein sequence ID" value="KAJ3804256.1"/>
    <property type="molecule type" value="Genomic_DNA"/>
</dbReference>
<dbReference type="Proteomes" id="UP001163835">
    <property type="component" value="Unassembled WGS sequence"/>
</dbReference>
<keyword evidence="2" id="KW-1185">Reference proteome</keyword>
<name>A0ACC1TI24_9AGAR</name>
<gene>
    <name evidence="1" type="ORF">F5876DRAFT_70794</name>
</gene>
<reference evidence="1" key="1">
    <citation type="submission" date="2022-09" db="EMBL/GenBank/DDBJ databases">
        <title>A Global Phylogenomic Analysis of the Shiitake Genus Lentinula.</title>
        <authorList>
            <consortium name="DOE Joint Genome Institute"/>
            <person name="Sierra-Patev S."/>
            <person name="Min B."/>
            <person name="Naranjo-Ortiz M."/>
            <person name="Looney B."/>
            <person name="Konkel Z."/>
            <person name="Slot J.C."/>
            <person name="Sakamoto Y."/>
            <person name="Steenwyk J.L."/>
            <person name="Rokas A."/>
            <person name="Carro J."/>
            <person name="Camarero S."/>
            <person name="Ferreira P."/>
            <person name="Molpeceres G."/>
            <person name="Ruiz-Duenas F.J."/>
            <person name="Serrano A."/>
            <person name="Henrissat B."/>
            <person name="Drula E."/>
            <person name="Hughes K.W."/>
            <person name="Mata J.L."/>
            <person name="Ishikawa N.K."/>
            <person name="Vargas-Isla R."/>
            <person name="Ushijima S."/>
            <person name="Smith C.A."/>
            <person name="Ahrendt S."/>
            <person name="Andreopoulos W."/>
            <person name="He G."/>
            <person name="Labutti K."/>
            <person name="Lipzen A."/>
            <person name="Ng V."/>
            <person name="Riley R."/>
            <person name="Sandor L."/>
            <person name="Barry K."/>
            <person name="Martinez A.T."/>
            <person name="Xiao Y."/>
            <person name="Gibbons J.G."/>
            <person name="Terashima K."/>
            <person name="Grigoriev I.V."/>
            <person name="Hibbett D.S."/>
        </authorList>
    </citation>
    <scope>NUCLEOTIDE SEQUENCE</scope>
    <source>
        <strain evidence="1">TMI1499</strain>
    </source>
</reference>
<sequence length="138" mass="14972">DKSSRSGGGLSRNGSSASTKSNRSSKSSLNRVANGIDIHANGRQHKKQRQPAGTPLTNSVQENFRGFTYSGGESVSSHADIFASRKVEEDDNDEDYVDVDEEPEGGTEDEFEDFGKSAGRYANLRKKGMGFTDLDDMS</sequence>
<organism evidence="1 2">
    <name type="scientific">Lentinula aff. lateritia</name>
    <dbReference type="NCBI Taxonomy" id="2804960"/>
    <lineage>
        <taxon>Eukaryota</taxon>
        <taxon>Fungi</taxon>
        <taxon>Dikarya</taxon>
        <taxon>Basidiomycota</taxon>
        <taxon>Agaricomycotina</taxon>
        <taxon>Agaricomycetes</taxon>
        <taxon>Agaricomycetidae</taxon>
        <taxon>Agaricales</taxon>
        <taxon>Marasmiineae</taxon>
        <taxon>Omphalotaceae</taxon>
        <taxon>Lentinula</taxon>
    </lineage>
</organism>